<evidence type="ECO:0000256" key="4">
    <source>
        <dbReference type="ARBA" id="ARBA00023159"/>
    </source>
</evidence>
<accession>A0A0K9P277</accession>
<dbReference type="Pfam" id="PF04719">
    <property type="entry name" value="TAFII28"/>
    <property type="match status" value="1"/>
</dbReference>
<dbReference type="GO" id="GO:0046982">
    <property type="term" value="F:protein heterodimerization activity"/>
    <property type="evidence" value="ECO:0007669"/>
    <property type="project" value="InterPro"/>
</dbReference>
<keyword evidence="11" id="KW-1185">Reference proteome</keyword>
<evidence type="ECO:0000259" key="9">
    <source>
        <dbReference type="Pfam" id="PF04719"/>
    </source>
</evidence>
<evidence type="ECO:0000313" key="10">
    <source>
        <dbReference type="EMBL" id="KMZ63131.1"/>
    </source>
</evidence>
<feature type="region of interest" description="Disordered" evidence="8">
    <location>
        <begin position="1"/>
        <end position="101"/>
    </location>
</feature>
<evidence type="ECO:0000256" key="8">
    <source>
        <dbReference type="SAM" id="MobiDB-lite"/>
    </source>
</evidence>
<evidence type="ECO:0000256" key="3">
    <source>
        <dbReference type="ARBA" id="ARBA00023015"/>
    </source>
</evidence>
<protein>
    <submittedName>
        <fullName evidence="10">Transcription initiation factor TFIID subunit 11</fullName>
    </submittedName>
</protein>
<keyword evidence="10" id="KW-0396">Initiation factor</keyword>
<comment type="function">
    <text evidence="7">TAFs are components of the transcription factor IID (TFIID) complex that is essential for mediating regulation of RNA polymerase transcription.</text>
</comment>
<dbReference type="Gene3D" id="1.10.20.10">
    <property type="entry name" value="Histone, subunit A"/>
    <property type="match status" value="1"/>
</dbReference>
<dbReference type="InterPro" id="IPR045127">
    <property type="entry name" value="TAF11-like"/>
</dbReference>
<dbReference type="EMBL" id="LFYR01001270">
    <property type="protein sequence ID" value="KMZ63131.1"/>
    <property type="molecule type" value="Genomic_DNA"/>
</dbReference>
<comment type="caution">
    <text evidence="10">The sequence shown here is derived from an EMBL/GenBank/DDBJ whole genome shotgun (WGS) entry which is preliminary data.</text>
</comment>
<dbReference type="OrthoDB" id="28335at2759"/>
<proteinExistence type="inferred from homology"/>
<dbReference type="SUPFAM" id="SSF47113">
    <property type="entry name" value="Histone-fold"/>
    <property type="match status" value="1"/>
</dbReference>
<feature type="compositionally biased region" description="Acidic residues" evidence="8">
    <location>
        <begin position="78"/>
        <end position="89"/>
    </location>
</feature>
<name>A0A0K9P277_ZOSMR</name>
<evidence type="ECO:0000256" key="7">
    <source>
        <dbReference type="ARBA" id="ARBA00058775"/>
    </source>
</evidence>
<keyword evidence="5" id="KW-0804">Transcription</keyword>
<dbReference type="InterPro" id="IPR009072">
    <property type="entry name" value="Histone-fold"/>
</dbReference>
<comment type="similarity">
    <text evidence="2">Belongs to the TAF11 family.</text>
</comment>
<evidence type="ECO:0000256" key="5">
    <source>
        <dbReference type="ARBA" id="ARBA00023163"/>
    </source>
</evidence>
<dbReference type="CDD" id="cd08048">
    <property type="entry name" value="HFD_TAF11"/>
    <property type="match status" value="1"/>
</dbReference>
<reference evidence="11" key="1">
    <citation type="journal article" date="2016" name="Nature">
        <title>The genome of the seagrass Zostera marina reveals angiosperm adaptation to the sea.</title>
        <authorList>
            <person name="Olsen J.L."/>
            <person name="Rouze P."/>
            <person name="Verhelst B."/>
            <person name="Lin Y.-C."/>
            <person name="Bayer T."/>
            <person name="Collen J."/>
            <person name="Dattolo E."/>
            <person name="De Paoli E."/>
            <person name="Dittami S."/>
            <person name="Maumus F."/>
            <person name="Michel G."/>
            <person name="Kersting A."/>
            <person name="Lauritano C."/>
            <person name="Lohaus R."/>
            <person name="Toepel M."/>
            <person name="Tonon T."/>
            <person name="Vanneste K."/>
            <person name="Amirebrahimi M."/>
            <person name="Brakel J."/>
            <person name="Bostroem C."/>
            <person name="Chovatia M."/>
            <person name="Grimwood J."/>
            <person name="Jenkins J.W."/>
            <person name="Jueterbock A."/>
            <person name="Mraz A."/>
            <person name="Stam W.T."/>
            <person name="Tice H."/>
            <person name="Bornberg-Bauer E."/>
            <person name="Green P.J."/>
            <person name="Pearson G.A."/>
            <person name="Procaccini G."/>
            <person name="Duarte C.M."/>
            <person name="Schmutz J."/>
            <person name="Reusch T.B.H."/>
            <person name="Van de Peer Y."/>
        </authorList>
    </citation>
    <scope>NUCLEOTIDE SEQUENCE [LARGE SCALE GENOMIC DNA]</scope>
    <source>
        <strain evidence="11">cv. Finnish</strain>
    </source>
</reference>
<evidence type="ECO:0000256" key="2">
    <source>
        <dbReference type="ARBA" id="ARBA00009788"/>
    </source>
</evidence>
<dbReference type="PANTHER" id="PTHR13218">
    <property type="entry name" value="TRANSCRIPTION INITIATION FACTOR TFIID SUBUNIT 11-RELATED"/>
    <property type="match status" value="1"/>
</dbReference>
<comment type="subcellular location">
    <subcellularLocation>
        <location evidence="1">Nucleus</location>
    </subcellularLocation>
</comment>
<evidence type="ECO:0000256" key="6">
    <source>
        <dbReference type="ARBA" id="ARBA00023242"/>
    </source>
</evidence>
<keyword evidence="10" id="KW-0648">Protein biosynthesis</keyword>
<gene>
    <name evidence="10" type="ORF">ZOSMA_425G00050</name>
</gene>
<feature type="compositionally biased region" description="Polar residues" evidence="8">
    <location>
        <begin position="46"/>
        <end position="66"/>
    </location>
</feature>
<dbReference type="GO" id="GO:0051123">
    <property type="term" value="P:RNA polymerase II preinitiation complex assembly"/>
    <property type="evidence" value="ECO:0000318"/>
    <property type="project" value="GO_Central"/>
</dbReference>
<keyword evidence="4" id="KW-0010">Activator</keyword>
<evidence type="ECO:0000256" key="1">
    <source>
        <dbReference type="ARBA" id="ARBA00004123"/>
    </source>
</evidence>
<dbReference type="PANTHER" id="PTHR13218:SF8">
    <property type="entry name" value="TRANSCRIPTION INITIATION FACTOR TFIID SUBUNIT 11"/>
    <property type="match status" value="1"/>
</dbReference>
<dbReference type="STRING" id="29655.A0A0K9P277"/>
<feature type="domain" description="TAFII28-like protein" evidence="9">
    <location>
        <begin position="109"/>
        <end position="194"/>
    </location>
</feature>
<dbReference type="OMA" id="KPNMFFR"/>
<dbReference type="GO" id="GO:0005669">
    <property type="term" value="C:transcription factor TFIID complex"/>
    <property type="evidence" value="ECO:0000318"/>
    <property type="project" value="GO_Central"/>
</dbReference>
<dbReference type="Proteomes" id="UP000036987">
    <property type="component" value="Unassembled WGS sequence"/>
</dbReference>
<evidence type="ECO:0000313" key="11">
    <source>
        <dbReference type="Proteomes" id="UP000036987"/>
    </source>
</evidence>
<keyword evidence="3" id="KW-0805">Transcription regulation</keyword>
<dbReference type="AlphaFoldDB" id="A0A0K9P277"/>
<keyword evidence="6" id="KW-0539">Nucleus</keyword>
<dbReference type="InterPro" id="IPR006809">
    <property type="entry name" value="TAFII28_dom"/>
</dbReference>
<dbReference type="FunFam" id="1.10.20.10:FF:000055">
    <property type="entry name" value="Transcription initiation factor TFIID subunit 11"/>
    <property type="match status" value="1"/>
</dbReference>
<organism evidence="10 11">
    <name type="scientific">Zostera marina</name>
    <name type="common">Eelgrass</name>
    <dbReference type="NCBI Taxonomy" id="29655"/>
    <lineage>
        <taxon>Eukaryota</taxon>
        <taxon>Viridiplantae</taxon>
        <taxon>Streptophyta</taxon>
        <taxon>Embryophyta</taxon>
        <taxon>Tracheophyta</taxon>
        <taxon>Spermatophyta</taxon>
        <taxon>Magnoliopsida</taxon>
        <taxon>Liliopsida</taxon>
        <taxon>Zosteraceae</taxon>
        <taxon>Zostera</taxon>
    </lineage>
</organism>
<dbReference type="GO" id="GO:0003743">
    <property type="term" value="F:translation initiation factor activity"/>
    <property type="evidence" value="ECO:0007669"/>
    <property type="project" value="UniProtKB-KW"/>
</dbReference>
<sequence length="211" mass="23857">MMKDPFEAALEEQNLETPPESPIHADDEEIINVQPLAEADDYDGDSNLSFPPHASSSVRPSDSTPVVGSGGTGRGKEEEEEEDEEENMDVDMRRVPSGDPDKMAKMKEILSRFTDDQMSRYESFRRSGFQKANMKRLLIGITGTQKISLPMTIAVSGIAKMFVGELIETARIIMTERKENGPIRPCHIRESYRRLKLEGKVPRRSVQRLFR</sequence>
<feature type="compositionally biased region" description="Basic and acidic residues" evidence="8">
    <location>
        <begin position="90"/>
        <end position="101"/>
    </location>
</feature>